<feature type="compositionally biased region" description="Basic and acidic residues" evidence="1">
    <location>
        <begin position="16"/>
        <end position="30"/>
    </location>
</feature>
<evidence type="ECO:0000256" key="1">
    <source>
        <dbReference type="SAM" id="MobiDB-lite"/>
    </source>
</evidence>
<dbReference type="AlphaFoldDB" id="V4U0T8"/>
<dbReference type="EMBL" id="KI537036">
    <property type="protein sequence ID" value="ESR32864.1"/>
    <property type="molecule type" value="Genomic_DNA"/>
</dbReference>
<dbReference type="Gramene" id="ESR32864">
    <property type="protein sequence ID" value="ESR32864"/>
    <property type="gene ID" value="CICLE_v10006326mg"/>
</dbReference>
<name>V4U0T8_CITCL</name>
<reference evidence="2 3" key="1">
    <citation type="submission" date="2013-10" db="EMBL/GenBank/DDBJ databases">
        <authorList>
            <consortium name="International Citrus Genome Consortium"/>
            <person name="Jenkins J."/>
            <person name="Schmutz J."/>
            <person name="Prochnik S."/>
            <person name="Rokhsar D."/>
            <person name="Gmitter F."/>
            <person name="Ollitrault P."/>
            <person name="Machado M."/>
            <person name="Talon M."/>
            <person name="Wincker P."/>
            <person name="Jaillon O."/>
            <person name="Morgante M."/>
        </authorList>
    </citation>
    <scope>NUCLEOTIDE SEQUENCE</scope>
    <source>
        <strain evidence="3">cv. Clemenules</strain>
    </source>
</reference>
<protein>
    <submittedName>
        <fullName evidence="2">Uncharacterized protein</fullName>
    </submittedName>
</protein>
<organism evidence="2 3">
    <name type="scientific">Citrus clementina</name>
    <name type="common">Clementine</name>
    <name type="synonym">Citrus deliciosa x Citrus sinensis</name>
    <dbReference type="NCBI Taxonomy" id="85681"/>
    <lineage>
        <taxon>Eukaryota</taxon>
        <taxon>Viridiplantae</taxon>
        <taxon>Streptophyta</taxon>
        <taxon>Embryophyta</taxon>
        <taxon>Tracheophyta</taxon>
        <taxon>Spermatophyta</taxon>
        <taxon>Magnoliopsida</taxon>
        <taxon>eudicotyledons</taxon>
        <taxon>Gunneridae</taxon>
        <taxon>Pentapetalae</taxon>
        <taxon>rosids</taxon>
        <taxon>malvids</taxon>
        <taxon>Sapindales</taxon>
        <taxon>Rutaceae</taxon>
        <taxon>Aurantioideae</taxon>
        <taxon>Citrus</taxon>
    </lineage>
</organism>
<keyword evidence="3" id="KW-1185">Reference proteome</keyword>
<accession>V4U0T8</accession>
<gene>
    <name evidence="2" type="ORF">CICLE_v10006326mg</name>
</gene>
<dbReference type="InParanoid" id="V4U0T8"/>
<feature type="region of interest" description="Disordered" evidence="1">
    <location>
        <begin position="1"/>
        <end position="36"/>
    </location>
</feature>
<evidence type="ECO:0000313" key="3">
    <source>
        <dbReference type="Proteomes" id="UP000030687"/>
    </source>
</evidence>
<proteinExistence type="predicted"/>
<dbReference type="KEGG" id="cic:CICLE_v10006326mg"/>
<evidence type="ECO:0000313" key="2">
    <source>
        <dbReference type="EMBL" id="ESR32864.1"/>
    </source>
</evidence>
<dbReference type="Proteomes" id="UP000030687">
    <property type="component" value="Unassembled WGS sequence"/>
</dbReference>
<sequence length="90" mass="9594">MAGLGNLSGLPSSFDHSAHQTPESRPRVAEIVESSTSTDIMGIEKIEEAMDFVNNRRSGNGLATPSIRYSTLADLVHSSHNSQPNPSTGK</sequence>